<evidence type="ECO:0000313" key="4">
    <source>
        <dbReference type="EMBL" id="OII77272.1"/>
    </source>
</evidence>
<feature type="transmembrane region" description="Helical" evidence="2">
    <location>
        <begin position="209"/>
        <end position="230"/>
    </location>
</feature>
<feature type="chain" id="PRO_5012814330" description="Transmembrane protein" evidence="3">
    <location>
        <begin position="27"/>
        <end position="265"/>
    </location>
</feature>
<evidence type="ECO:0000313" key="5">
    <source>
        <dbReference type="Proteomes" id="UP000186804"/>
    </source>
</evidence>
<evidence type="ECO:0008006" key="6">
    <source>
        <dbReference type="Google" id="ProtNLM"/>
    </source>
</evidence>
<gene>
    <name evidence="4" type="ORF">cand_019820</name>
</gene>
<comment type="caution">
    <text evidence="4">The sequence shown here is derived from an EMBL/GenBank/DDBJ whole genome shotgun (WGS) entry which is preliminary data.</text>
</comment>
<feature type="signal peptide" evidence="3">
    <location>
        <begin position="1"/>
        <end position="26"/>
    </location>
</feature>
<dbReference type="RefSeq" id="XP_067069118.1">
    <property type="nucleotide sequence ID" value="XM_067212212.1"/>
</dbReference>
<evidence type="ECO:0000256" key="2">
    <source>
        <dbReference type="SAM" id="Phobius"/>
    </source>
</evidence>
<proteinExistence type="predicted"/>
<evidence type="ECO:0000256" key="1">
    <source>
        <dbReference type="SAM" id="MobiDB-lite"/>
    </source>
</evidence>
<accession>A0A1J4MSW5</accession>
<keyword evidence="2" id="KW-0812">Transmembrane</keyword>
<dbReference type="Proteomes" id="UP000186804">
    <property type="component" value="Unassembled WGS sequence"/>
</dbReference>
<dbReference type="OrthoDB" id="338567at2759"/>
<reference evidence="4 5" key="1">
    <citation type="submission" date="2016-10" db="EMBL/GenBank/DDBJ databases">
        <title>Reductive evolution of mitochondrial metabolism and differential evolution of invasion-related proteins in Cryptosporidium.</title>
        <authorList>
            <person name="Liu S."/>
            <person name="Roellig D.M."/>
            <person name="Guo Y."/>
            <person name="Li N."/>
            <person name="Frace M.A."/>
            <person name="Tang K."/>
            <person name="Zhang L."/>
            <person name="Feng Y."/>
            <person name="Xiao L."/>
        </authorList>
    </citation>
    <scope>NUCLEOTIDE SEQUENCE [LARGE SCALE GENOMIC DNA]</scope>
    <source>
        <strain evidence="4">30847</strain>
    </source>
</reference>
<feature type="region of interest" description="Disordered" evidence="1">
    <location>
        <begin position="246"/>
        <end position="265"/>
    </location>
</feature>
<organism evidence="4 5">
    <name type="scientific">Cryptosporidium andersoni</name>
    <dbReference type="NCBI Taxonomy" id="117008"/>
    <lineage>
        <taxon>Eukaryota</taxon>
        <taxon>Sar</taxon>
        <taxon>Alveolata</taxon>
        <taxon>Apicomplexa</taxon>
        <taxon>Conoidasida</taxon>
        <taxon>Coccidia</taxon>
        <taxon>Eucoccidiorida</taxon>
        <taxon>Eimeriorina</taxon>
        <taxon>Cryptosporidiidae</taxon>
        <taxon>Cryptosporidium</taxon>
    </lineage>
</organism>
<keyword evidence="3" id="KW-0732">Signal</keyword>
<evidence type="ECO:0000256" key="3">
    <source>
        <dbReference type="SAM" id="SignalP"/>
    </source>
</evidence>
<dbReference type="EMBL" id="LRBS01000043">
    <property type="protein sequence ID" value="OII77272.1"/>
    <property type="molecule type" value="Genomic_DNA"/>
</dbReference>
<dbReference type="AlphaFoldDB" id="A0A1J4MSW5"/>
<keyword evidence="5" id="KW-1185">Reference proteome</keyword>
<protein>
    <recommendedName>
        <fullName evidence="6">Transmembrane protein</fullName>
    </recommendedName>
</protein>
<name>A0A1J4MSW5_9CRYT</name>
<dbReference type="GeneID" id="92366166"/>
<dbReference type="VEuPathDB" id="CryptoDB:cand_019820"/>
<sequence>MSSRLGILFLLLLLISSFTSILKINAEEFSSEERLKECERELKSLVRHHGDCSSKLESMRSEVKHLFESAEKYERKLSQCASKTDEAVIITWKTIKHYLYHYSKLLRTLFIICYHKLPVEFHQQLTLLCKYSRKYLKPFTDKCGEFSPKVINTLKAYAGHYVIFLEPYTEYAHFCGAMLNERIDNLILNIEDMHPELIDTIPKELHDRLLYIVFSIFVLFMAWKVIYCILRRAFGCCRFSCCVRSGVRPTSKPSSTKATPSGRRR</sequence>
<keyword evidence="2" id="KW-0472">Membrane</keyword>
<feature type="compositionally biased region" description="Low complexity" evidence="1">
    <location>
        <begin position="249"/>
        <end position="265"/>
    </location>
</feature>
<keyword evidence="2" id="KW-1133">Transmembrane helix</keyword>